<evidence type="ECO:0000313" key="1">
    <source>
        <dbReference type="EMBL" id="KAG1313676.1"/>
    </source>
</evidence>
<name>A0A9P6XGW8_RHIOR</name>
<reference evidence="1" key="1">
    <citation type="journal article" date="2020" name="Microb. Genom.">
        <title>Genetic diversity of clinical and environmental Mucorales isolates obtained from an investigation of mucormycosis cases among solid organ transplant recipients.</title>
        <authorList>
            <person name="Nguyen M.H."/>
            <person name="Kaul D."/>
            <person name="Muto C."/>
            <person name="Cheng S.J."/>
            <person name="Richter R.A."/>
            <person name="Bruno V.M."/>
            <person name="Liu G."/>
            <person name="Beyhan S."/>
            <person name="Sundermann A.J."/>
            <person name="Mounaud S."/>
            <person name="Pasculle A.W."/>
            <person name="Nierman W.C."/>
            <person name="Driscoll E."/>
            <person name="Cumbie R."/>
            <person name="Clancy C.J."/>
            <person name="Dupont C.L."/>
        </authorList>
    </citation>
    <scope>NUCLEOTIDE SEQUENCE</scope>
    <source>
        <strain evidence="1">GL11</strain>
    </source>
</reference>
<protein>
    <submittedName>
        <fullName evidence="1">Uncharacterized protein</fullName>
    </submittedName>
</protein>
<comment type="caution">
    <text evidence="1">The sequence shown here is derived from an EMBL/GenBank/DDBJ whole genome shotgun (WGS) entry which is preliminary data.</text>
</comment>
<proteinExistence type="predicted"/>
<dbReference type="Proteomes" id="UP000716291">
    <property type="component" value="Unassembled WGS sequence"/>
</dbReference>
<evidence type="ECO:0000313" key="2">
    <source>
        <dbReference type="Proteomes" id="UP000716291"/>
    </source>
</evidence>
<sequence>MHGPQKGWTQNIRRTRSWLRLTDVSEQRVATTDDCPGSLTDAVVYRYTLSNWGDVEKASVAVDDFMQTYE</sequence>
<accession>A0A9P6XGW8</accession>
<organism evidence="1 2">
    <name type="scientific">Rhizopus oryzae</name>
    <name type="common">Mucormycosis agent</name>
    <name type="synonym">Rhizopus arrhizus var. delemar</name>
    <dbReference type="NCBI Taxonomy" id="64495"/>
    <lineage>
        <taxon>Eukaryota</taxon>
        <taxon>Fungi</taxon>
        <taxon>Fungi incertae sedis</taxon>
        <taxon>Mucoromycota</taxon>
        <taxon>Mucoromycotina</taxon>
        <taxon>Mucoromycetes</taxon>
        <taxon>Mucorales</taxon>
        <taxon>Mucorineae</taxon>
        <taxon>Rhizopodaceae</taxon>
        <taxon>Rhizopus</taxon>
    </lineage>
</organism>
<gene>
    <name evidence="1" type="ORF">G6F64_002062</name>
</gene>
<dbReference type="AlphaFoldDB" id="A0A9P6XGW8"/>
<dbReference type="EMBL" id="JAANQT010000172">
    <property type="protein sequence ID" value="KAG1313676.1"/>
    <property type="molecule type" value="Genomic_DNA"/>
</dbReference>
<keyword evidence="2" id="KW-1185">Reference proteome</keyword>